<dbReference type="EMBL" id="FMJE01000003">
    <property type="protein sequence ID" value="SCM79724.1"/>
    <property type="molecule type" value="Genomic_DNA"/>
</dbReference>
<reference evidence="1" key="1">
    <citation type="submission" date="2016-08" db="EMBL/GenBank/DDBJ databases">
        <authorList>
            <person name="Seilhamer J.J."/>
        </authorList>
    </citation>
    <scope>NUCLEOTIDE SEQUENCE</scope>
    <source>
        <strain evidence="1">86</strain>
    </source>
</reference>
<name>A0A212LQ66_9FIRM</name>
<gene>
    <name evidence="1" type="ORF">KL86SPO_30063</name>
</gene>
<proteinExistence type="predicted"/>
<evidence type="ECO:0000313" key="1">
    <source>
        <dbReference type="EMBL" id="SCM79724.1"/>
    </source>
</evidence>
<dbReference type="AlphaFoldDB" id="A0A212LQ66"/>
<accession>A0A212LQ66</accession>
<organism evidence="1">
    <name type="scientific">uncultured Sporomusa sp</name>
    <dbReference type="NCBI Taxonomy" id="307249"/>
    <lineage>
        <taxon>Bacteria</taxon>
        <taxon>Bacillati</taxon>
        <taxon>Bacillota</taxon>
        <taxon>Negativicutes</taxon>
        <taxon>Selenomonadales</taxon>
        <taxon>Sporomusaceae</taxon>
        <taxon>Sporomusa</taxon>
        <taxon>environmental samples</taxon>
    </lineage>
</organism>
<protein>
    <submittedName>
        <fullName evidence="1">Uncharacterized protein</fullName>
    </submittedName>
</protein>
<sequence>MCSSYVQLRILLSNRRKIRGVDKKVDLKSKLNFSSYVRDFTESAILVHRSKEANTVKAE</sequence>